<comment type="similarity">
    <text evidence="1">Belongs to the pseudouridine synthase RluA family.</text>
</comment>
<reference evidence="3 4" key="1">
    <citation type="journal article" date="2011" name="Stand. Genomic Sci.">
        <title>Genome sequence of the moderately thermophilic halophile Flexistipes sinusarabici strain (MAS10).</title>
        <authorList>
            <person name="Lapidus A."/>
            <person name="Chertkov O."/>
            <person name="Nolan M."/>
            <person name="Lucas S."/>
            <person name="Hammon N."/>
            <person name="Deshpande S."/>
            <person name="Cheng J.F."/>
            <person name="Tapia R."/>
            <person name="Han C."/>
            <person name="Goodwin L."/>
            <person name="Pitluck S."/>
            <person name="Liolios K."/>
            <person name="Pagani I."/>
            <person name="Ivanova N."/>
            <person name="Huntemann M."/>
            <person name="Mavromatis K."/>
            <person name="Mikhailova N."/>
            <person name="Pati A."/>
            <person name="Chen A."/>
            <person name="Palaniappan K."/>
            <person name="Land M."/>
            <person name="Hauser L."/>
            <person name="Brambilla E.M."/>
            <person name="Rohde M."/>
            <person name="Abt B."/>
            <person name="Spring S."/>
            <person name="Goker M."/>
            <person name="Bristow J."/>
            <person name="Eisen J.A."/>
            <person name="Markowitz V."/>
            <person name="Hugenholtz P."/>
            <person name="Kyrpides N.C."/>
            <person name="Klenk H.P."/>
            <person name="Woyke T."/>
        </authorList>
    </citation>
    <scope>NUCLEOTIDE SEQUENCE [LARGE SCALE GENOMIC DNA]</scope>
    <source>
        <strain evidence="4">DSM 4947 / MAS 10</strain>
    </source>
</reference>
<sequence length="229" mass="26673">MISNPSFKEFLVYEDESIVVLDKPHGLLVTQDRYDKNIPYLKNMLSEYYCNIYVVHRLDKGTGGLLVFAKNKDTHRFLCSAFEKAEVRKKYLCIVRGKFEYAVTCMLPLSARAQRGKYKINFKSGRKAVTSFYPVKIGEKSSLVKAELHTGRTHQVRIHLKALGHPLFQDFLYNEKIEDKRLTLYCSNISFKHPLRGVTMHFERPLSSFMQGISERYLNNSELKVKTFE</sequence>
<accession>F8E815</accession>
<dbReference type="EMBL" id="CP002858">
    <property type="protein sequence ID" value="AEI13939.1"/>
    <property type="molecule type" value="Genomic_DNA"/>
</dbReference>
<dbReference type="CDD" id="cd02869">
    <property type="entry name" value="PseudoU_synth_RluA_like"/>
    <property type="match status" value="1"/>
</dbReference>
<dbReference type="GO" id="GO:0000455">
    <property type="term" value="P:enzyme-directed rRNA pseudouridine synthesis"/>
    <property type="evidence" value="ECO:0007669"/>
    <property type="project" value="TreeGrafter"/>
</dbReference>
<dbReference type="eggNOG" id="COG0564">
    <property type="taxonomic scope" value="Bacteria"/>
</dbReference>
<dbReference type="PANTHER" id="PTHR21600">
    <property type="entry name" value="MITOCHONDRIAL RNA PSEUDOURIDINE SYNTHASE"/>
    <property type="match status" value="1"/>
</dbReference>
<dbReference type="KEGG" id="fsi:Flexsi_0247"/>
<dbReference type="GO" id="GO:0140098">
    <property type="term" value="F:catalytic activity, acting on RNA"/>
    <property type="evidence" value="ECO:0007669"/>
    <property type="project" value="UniProtKB-ARBA"/>
</dbReference>
<dbReference type="InterPro" id="IPR020103">
    <property type="entry name" value="PsdUridine_synth_cat_dom_sf"/>
</dbReference>
<dbReference type="AlphaFoldDB" id="F8E815"/>
<dbReference type="STRING" id="717231.Flexsi_0247"/>
<proteinExistence type="inferred from homology"/>
<protein>
    <submittedName>
        <fullName evidence="3">Pseudouridine synthase</fullName>
    </submittedName>
</protein>
<evidence type="ECO:0000256" key="1">
    <source>
        <dbReference type="ARBA" id="ARBA00010876"/>
    </source>
</evidence>
<dbReference type="RefSeq" id="WP_013885451.1">
    <property type="nucleotide sequence ID" value="NC_015672.1"/>
</dbReference>
<dbReference type="InterPro" id="IPR050188">
    <property type="entry name" value="RluA_PseudoU_synthase"/>
</dbReference>
<dbReference type="OrthoDB" id="9807829at2"/>
<dbReference type="GO" id="GO:0009982">
    <property type="term" value="F:pseudouridine synthase activity"/>
    <property type="evidence" value="ECO:0007669"/>
    <property type="project" value="InterPro"/>
</dbReference>
<dbReference type="HOGENOM" id="CLU_016902_11_1_0"/>
<keyword evidence="4" id="KW-1185">Reference proteome</keyword>
<dbReference type="InterPro" id="IPR006145">
    <property type="entry name" value="PsdUridine_synth_RsuA/RluA"/>
</dbReference>
<gene>
    <name evidence="3" type="ordered locus">Flexsi_0247</name>
</gene>
<name>F8E815_FLESM</name>
<evidence type="ECO:0000259" key="2">
    <source>
        <dbReference type="Pfam" id="PF00849"/>
    </source>
</evidence>
<organism evidence="3 4">
    <name type="scientific">Flexistipes sinusarabici (strain ATCC 49648 / DSM 4947 / MAS 10)</name>
    <dbReference type="NCBI Taxonomy" id="717231"/>
    <lineage>
        <taxon>Bacteria</taxon>
        <taxon>Pseudomonadati</taxon>
        <taxon>Deferribacterota</taxon>
        <taxon>Deferribacteres</taxon>
        <taxon>Deferribacterales</taxon>
        <taxon>Flexistipitaceae</taxon>
        <taxon>Flexistipes</taxon>
    </lineage>
</organism>
<dbReference type="GO" id="GO:0003723">
    <property type="term" value="F:RNA binding"/>
    <property type="evidence" value="ECO:0007669"/>
    <property type="project" value="InterPro"/>
</dbReference>
<feature type="domain" description="Pseudouridine synthase RsuA/RluA-like" evidence="2">
    <location>
        <begin position="18"/>
        <end position="161"/>
    </location>
</feature>
<dbReference type="Proteomes" id="UP000006621">
    <property type="component" value="Chromosome"/>
</dbReference>
<reference evidence="4" key="2">
    <citation type="submission" date="2011-06" db="EMBL/GenBank/DDBJ databases">
        <title>The complete genome of Flexistipes sinusarabici DSM 4947.</title>
        <authorList>
            <person name="Lucas S."/>
            <person name="Han J."/>
            <person name="Lapidus A."/>
            <person name="Bruce D."/>
            <person name="Goodwin L."/>
            <person name="Pitluck S."/>
            <person name="Peters L."/>
            <person name="Kyrpides N."/>
            <person name="Mavromatis K."/>
            <person name="Ivanova N."/>
            <person name="Mikhailova N."/>
            <person name="Chertkov O."/>
            <person name="Detter J.C."/>
            <person name="Tapia R."/>
            <person name="Han C."/>
            <person name="Land M."/>
            <person name="Hauser L."/>
            <person name="Markowitz V."/>
            <person name="Cheng J.-F."/>
            <person name="Hugenholtz P."/>
            <person name="Woyke T."/>
            <person name="Wu D."/>
            <person name="Spring S."/>
            <person name="Schroeder M."/>
            <person name="Brambilla E."/>
            <person name="Klenk H.-P."/>
            <person name="Eisen J.A."/>
        </authorList>
    </citation>
    <scope>NUCLEOTIDE SEQUENCE [LARGE SCALE GENOMIC DNA]</scope>
    <source>
        <strain evidence="4">DSM 4947 / MAS 10</strain>
    </source>
</reference>
<evidence type="ECO:0000313" key="3">
    <source>
        <dbReference type="EMBL" id="AEI13939.1"/>
    </source>
</evidence>
<dbReference type="SUPFAM" id="SSF55120">
    <property type="entry name" value="Pseudouridine synthase"/>
    <property type="match status" value="1"/>
</dbReference>
<dbReference type="Gene3D" id="3.30.2350.10">
    <property type="entry name" value="Pseudouridine synthase"/>
    <property type="match status" value="1"/>
</dbReference>
<dbReference type="PANTHER" id="PTHR21600:SF87">
    <property type="entry name" value="RNA PSEUDOURIDYLATE SYNTHASE DOMAIN-CONTAINING PROTEIN 1"/>
    <property type="match status" value="1"/>
</dbReference>
<evidence type="ECO:0000313" key="4">
    <source>
        <dbReference type="Proteomes" id="UP000006621"/>
    </source>
</evidence>
<dbReference type="Pfam" id="PF00849">
    <property type="entry name" value="PseudoU_synth_2"/>
    <property type="match status" value="1"/>
</dbReference>